<feature type="region of interest" description="Disordered" evidence="3">
    <location>
        <begin position="272"/>
        <end position="428"/>
    </location>
</feature>
<dbReference type="InterPro" id="IPR000719">
    <property type="entry name" value="Prot_kinase_dom"/>
</dbReference>
<feature type="domain" description="Protein kinase" evidence="4">
    <location>
        <begin position="1093"/>
        <end position="1392"/>
    </location>
</feature>
<dbReference type="SUPFAM" id="SSF56112">
    <property type="entry name" value="Protein kinase-like (PK-like)"/>
    <property type="match status" value="1"/>
</dbReference>
<accession>A0A9P5VEU0</accession>
<dbReference type="PRINTS" id="PR00503">
    <property type="entry name" value="BROMODOMAIN"/>
</dbReference>
<dbReference type="SMART" id="SM00220">
    <property type="entry name" value="S_TKc"/>
    <property type="match status" value="1"/>
</dbReference>
<dbReference type="Proteomes" id="UP000748756">
    <property type="component" value="Unassembled WGS sequence"/>
</dbReference>
<dbReference type="GO" id="GO:0005524">
    <property type="term" value="F:ATP binding"/>
    <property type="evidence" value="ECO:0007669"/>
    <property type="project" value="InterPro"/>
</dbReference>
<dbReference type="InterPro" id="IPR011009">
    <property type="entry name" value="Kinase-like_dom_sf"/>
</dbReference>
<dbReference type="SUPFAM" id="SSF47370">
    <property type="entry name" value="Bromodomain"/>
    <property type="match status" value="1"/>
</dbReference>
<dbReference type="EMBL" id="JAAAUQ010000049">
    <property type="protein sequence ID" value="KAF9155833.1"/>
    <property type="molecule type" value="Genomic_DNA"/>
</dbReference>
<organism evidence="6 7">
    <name type="scientific">Linnemannia schmuckeri</name>
    <dbReference type="NCBI Taxonomy" id="64567"/>
    <lineage>
        <taxon>Eukaryota</taxon>
        <taxon>Fungi</taxon>
        <taxon>Fungi incertae sedis</taxon>
        <taxon>Mucoromycota</taxon>
        <taxon>Mortierellomycotina</taxon>
        <taxon>Mortierellomycetes</taxon>
        <taxon>Mortierellales</taxon>
        <taxon>Mortierellaceae</taxon>
        <taxon>Linnemannia</taxon>
    </lineage>
</organism>
<feature type="compositionally biased region" description="Low complexity" evidence="3">
    <location>
        <begin position="1"/>
        <end position="17"/>
    </location>
</feature>
<feature type="region of interest" description="Disordered" evidence="3">
    <location>
        <begin position="779"/>
        <end position="913"/>
    </location>
</feature>
<feature type="region of interest" description="Disordered" evidence="3">
    <location>
        <begin position="1023"/>
        <end position="1049"/>
    </location>
</feature>
<sequence length="1415" mass="154251">MAHMQKSSPSKSSRPSSTNIPAPVPMKPFSGSSWQGSRPDPDNTPAAPKGSALPNHVSLRTKTSPSLASTSAKPSPLKNSPSPSASPSPTPHPQQSSGFKIRIPRDLPNIPDIFRNPDSARSQSSTSPKSKSSTPYSPASSPNPRPASVDAEPVYQQNPTLTPLPVDNSKRTHSEMLSGESVLIKNFPIFGESTTEYRQEDQDRPQLSWSFRSFGAHPPGAEACGPSSVTFDVAVKFEPKSVIRSPAVAEKVAFEAECGSVVPDAVVKEETTDVTMTAASPLRRHRGRSHTKSSSPAPPAAPTSVRLPTPMSINGGTTTGSSEQIRTASSSLPSSPKVTTTSSPSSTQPSVSTTPSTSHHSSSRPLVEATSSSSSSTTASGKESSAPSASSNLSESLPAQLQKNLQPVGSSSDVHVTNSPPPPPTSIADAIEQNIRTNETLQLVRLGMSILDRLLSNPVSKSFVNKVPLVLRNYHSAIKRPMDLTTIEQNLWKAFVVQQQSLSQPMNPALLSTADHITFTKGYSKQSEFEHDLWQIYNNAVTFNPPNDNIYKQATQFQILYNGLLMAHRDGLLPIPRMPQELYHPSMISLDNPGTLYLFRAQTFREMDRKLTDMATDLFANFHQPLIDVMNAPEPMSPEKPRFARMYINKNRSLLSNCRDDPRARLAILSDLKVSKPFNDPAGGSNPIKMVHIKARVMLGKPIGERHDMITVGDLDCPSAWVVFAGIKTLDLDIDVPAKFEKRILSRIRHDVSPFVDTKLTVDQEKVFLEALGFQHFTAHGSESTPSDSAGASAPSQASSNQPAARSTQPSAPTPRQSSPSVTTTTATSSMTNRVEPKTLPSLPSPIMPSLPSPIMPSPTPPTATPKPTLAKPAATPISLGVSPAKSGSQELKRPFEESISRSQESETDVRHVDKRRPSLIEKELSHAAAAAAATSAIQSNFKLASSPHPIQPEHTTRQAPLPSSALVRSTSITPPTVAKSFDPTPAPVTIGQASRMISALTAQAAIRDSPLSSPLVTATLTPVPMTMSTPTSTLAMRSTSGQDDDFGQGKMVMTSAGFTRALTDREEQMLRDIKITAREKQVPYTSWSAIEPTLIADSAQGLFKRIYHVQGEEGLVIQNFKEMDAESFEQRVREVACLLKLRGLEGVGQIQSIIDDNDDHLVGLSMTKYAYTLKAYATNARRHPSPCQKLSLIRDMVAALSSIHGAGLAHRDLSEVNIMVDEDPLLKLEDNTPRPWVRVIDFGKSVFVEPEEVKRWSMKDHVSDEELALLPLVVLPPDHGYKLYRSILTLPRSKHDHTPLPPVDPRAEDVYSLGVLIWRTFSGKSPWNGAIEDDIKTIRYLISSDEQIKFQLEREVTGRRSRELLLRCLTAEANTRSTIHQLRDWLEQPEILAELLKEFEILGGGRKKVRKNLD</sequence>
<evidence type="ECO:0000256" key="1">
    <source>
        <dbReference type="ARBA" id="ARBA00023117"/>
    </source>
</evidence>
<protein>
    <submittedName>
        <fullName evidence="6">Uncharacterized protein</fullName>
    </submittedName>
</protein>
<feature type="compositionally biased region" description="Low complexity" evidence="3">
    <location>
        <begin position="866"/>
        <end position="877"/>
    </location>
</feature>
<keyword evidence="7" id="KW-1185">Reference proteome</keyword>
<dbReference type="CDD" id="cd04369">
    <property type="entry name" value="Bromodomain"/>
    <property type="match status" value="1"/>
</dbReference>
<dbReference type="GO" id="GO:0006325">
    <property type="term" value="P:chromatin organization"/>
    <property type="evidence" value="ECO:0007669"/>
    <property type="project" value="UniProtKB-ARBA"/>
</dbReference>
<feature type="compositionally biased region" description="Basic residues" evidence="3">
    <location>
        <begin position="282"/>
        <end position="291"/>
    </location>
</feature>
<feature type="compositionally biased region" description="Low complexity" evidence="3">
    <location>
        <begin position="329"/>
        <end position="360"/>
    </location>
</feature>
<feature type="compositionally biased region" description="Low complexity" evidence="3">
    <location>
        <begin position="1023"/>
        <end position="1035"/>
    </location>
</feature>
<feature type="compositionally biased region" description="Low complexity" evidence="3">
    <location>
        <begin position="71"/>
        <end position="83"/>
    </location>
</feature>
<dbReference type="PANTHER" id="PTHR15398:SF4">
    <property type="entry name" value="BROMODOMAIN-CONTAINING PROTEIN 8 ISOFORM X1"/>
    <property type="match status" value="1"/>
</dbReference>
<feature type="compositionally biased region" description="Basic and acidic residues" evidence="3">
    <location>
        <begin position="891"/>
        <end position="913"/>
    </location>
</feature>
<feature type="compositionally biased region" description="Polar residues" evidence="3">
    <location>
        <begin position="808"/>
        <end position="817"/>
    </location>
</feature>
<feature type="domain" description="Bromo" evidence="5">
    <location>
        <begin position="473"/>
        <end position="551"/>
    </location>
</feature>
<reference evidence="6" key="1">
    <citation type="journal article" date="2020" name="Fungal Divers.">
        <title>Resolving the Mortierellaceae phylogeny through synthesis of multi-gene phylogenetics and phylogenomics.</title>
        <authorList>
            <person name="Vandepol N."/>
            <person name="Liber J."/>
            <person name="Desiro A."/>
            <person name="Na H."/>
            <person name="Kennedy M."/>
            <person name="Barry K."/>
            <person name="Grigoriev I.V."/>
            <person name="Miller A.N."/>
            <person name="O'Donnell K."/>
            <person name="Stajich J.E."/>
            <person name="Bonito G."/>
        </authorList>
    </citation>
    <scope>NUCLEOTIDE SEQUENCE</scope>
    <source>
        <strain evidence="6">NRRL 6426</strain>
    </source>
</reference>
<dbReference type="SMART" id="SM00297">
    <property type="entry name" value="BROMO"/>
    <property type="match status" value="1"/>
</dbReference>
<proteinExistence type="predicted"/>
<feature type="compositionally biased region" description="Low complexity" evidence="3">
    <location>
        <begin position="119"/>
        <end position="148"/>
    </location>
</feature>
<gene>
    <name evidence="6" type="ORF">BG015_008410</name>
</gene>
<dbReference type="Gene3D" id="1.20.920.10">
    <property type="entry name" value="Bromodomain-like"/>
    <property type="match status" value="1"/>
</dbReference>
<feature type="compositionally biased region" description="Polar residues" evidence="3">
    <location>
        <begin position="58"/>
        <end position="70"/>
    </location>
</feature>
<dbReference type="GO" id="GO:0004672">
    <property type="term" value="F:protein kinase activity"/>
    <property type="evidence" value="ECO:0007669"/>
    <property type="project" value="InterPro"/>
</dbReference>
<dbReference type="PROSITE" id="PS50014">
    <property type="entry name" value="BROMODOMAIN_2"/>
    <property type="match status" value="1"/>
</dbReference>
<feature type="compositionally biased region" description="Polar residues" evidence="3">
    <location>
        <begin position="401"/>
        <end position="418"/>
    </location>
</feature>
<evidence type="ECO:0000313" key="7">
    <source>
        <dbReference type="Proteomes" id="UP000748756"/>
    </source>
</evidence>
<feature type="compositionally biased region" description="Low complexity" evidence="3">
    <location>
        <begin position="818"/>
        <end position="832"/>
    </location>
</feature>
<feature type="region of interest" description="Disordered" evidence="3">
    <location>
        <begin position="1"/>
        <end position="178"/>
    </location>
</feature>
<evidence type="ECO:0000256" key="2">
    <source>
        <dbReference type="PROSITE-ProRule" id="PRU00035"/>
    </source>
</evidence>
<feature type="compositionally biased region" description="Low complexity" evidence="3">
    <location>
        <begin position="369"/>
        <end position="399"/>
    </location>
</feature>
<comment type="caution">
    <text evidence="6">The sequence shown here is derived from an EMBL/GenBank/DDBJ whole genome shotgun (WGS) entry which is preliminary data.</text>
</comment>
<keyword evidence="1 2" id="KW-0103">Bromodomain</keyword>
<dbReference type="Gene3D" id="1.10.510.10">
    <property type="entry name" value="Transferase(Phosphotransferase) domain 1"/>
    <property type="match status" value="1"/>
</dbReference>
<dbReference type="Pfam" id="PF00439">
    <property type="entry name" value="Bromodomain"/>
    <property type="match status" value="1"/>
</dbReference>
<dbReference type="InterPro" id="IPR001487">
    <property type="entry name" value="Bromodomain"/>
</dbReference>
<name>A0A9P5VEU0_9FUNG</name>
<dbReference type="GO" id="GO:0035267">
    <property type="term" value="C:NuA4 histone acetyltransferase complex"/>
    <property type="evidence" value="ECO:0007669"/>
    <property type="project" value="TreeGrafter"/>
</dbReference>
<evidence type="ECO:0000259" key="5">
    <source>
        <dbReference type="PROSITE" id="PS50014"/>
    </source>
</evidence>
<dbReference type="OrthoDB" id="4062651at2759"/>
<dbReference type="InterPro" id="IPR036427">
    <property type="entry name" value="Bromodomain-like_sf"/>
</dbReference>
<feature type="compositionally biased region" description="Polar residues" evidence="3">
    <location>
        <begin position="311"/>
        <end position="328"/>
    </location>
</feature>
<dbReference type="PANTHER" id="PTHR15398">
    <property type="entry name" value="BROMODOMAIN-CONTAINING PROTEIN 8"/>
    <property type="match status" value="1"/>
</dbReference>
<dbReference type="PROSITE" id="PS50011">
    <property type="entry name" value="PROTEIN_KINASE_DOM"/>
    <property type="match status" value="1"/>
</dbReference>
<evidence type="ECO:0000313" key="6">
    <source>
        <dbReference type="EMBL" id="KAF9155833.1"/>
    </source>
</evidence>
<feature type="compositionally biased region" description="Low complexity" evidence="3">
    <location>
        <begin position="784"/>
        <end position="807"/>
    </location>
</feature>
<feature type="compositionally biased region" description="Pro residues" evidence="3">
    <location>
        <begin position="843"/>
        <end position="865"/>
    </location>
</feature>
<evidence type="ECO:0000259" key="4">
    <source>
        <dbReference type="PROSITE" id="PS50011"/>
    </source>
</evidence>
<evidence type="ECO:0000256" key="3">
    <source>
        <dbReference type="SAM" id="MobiDB-lite"/>
    </source>
</evidence>